<dbReference type="PANTHER" id="PTHR43297:SF14">
    <property type="entry name" value="ATPASE AAA-TYPE CORE DOMAIN-CONTAINING PROTEIN"/>
    <property type="match status" value="1"/>
</dbReference>
<dbReference type="EMBL" id="JACJHZ010000038">
    <property type="protein sequence ID" value="MBA9023719.1"/>
    <property type="molecule type" value="Genomic_DNA"/>
</dbReference>
<evidence type="ECO:0000313" key="11">
    <source>
        <dbReference type="EMBL" id="MBA9023719.1"/>
    </source>
</evidence>
<dbReference type="InterPro" id="IPR017871">
    <property type="entry name" value="ABC_transporter-like_CS"/>
</dbReference>
<comment type="caution">
    <text evidence="11">The sequence shown here is derived from an EMBL/GenBank/DDBJ whole genome shotgun (WGS) entry which is preliminary data.</text>
</comment>
<protein>
    <submittedName>
        <fullName evidence="11">Oligopeptide/dipeptide ABC transporter ATP-binding protein</fullName>
    </submittedName>
</protein>
<dbReference type="RefSeq" id="WP_182575789.1">
    <property type="nucleotide sequence ID" value="NZ_JACJHY010000038.1"/>
</dbReference>
<evidence type="ECO:0000256" key="2">
    <source>
        <dbReference type="ARBA" id="ARBA00005417"/>
    </source>
</evidence>
<comment type="subcellular location">
    <subcellularLocation>
        <location evidence="1">Cell inner membrane</location>
        <topology evidence="1">Peripheral membrane protein</topology>
    </subcellularLocation>
</comment>
<keyword evidence="5" id="KW-0997">Cell inner membrane</keyword>
<dbReference type="PROSITE" id="PS50893">
    <property type="entry name" value="ABC_TRANSPORTER_2"/>
    <property type="match status" value="1"/>
</dbReference>
<dbReference type="InterPro" id="IPR003593">
    <property type="entry name" value="AAA+_ATPase"/>
</dbReference>
<dbReference type="Pfam" id="PF00005">
    <property type="entry name" value="ABC_tran"/>
    <property type="match status" value="1"/>
</dbReference>
<organism evidence="11 12">
    <name type="scientific">Aminobacter ciceronei</name>
    <dbReference type="NCBI Taxonomy" id="150723"/>
    <lineage>
        <taxon>Bacteria</taxon>
        <taxon>Pseudomonadati</taxon>
        <taxon>Pseudomonadota</taxon>
        <taxon>Alphaproteobacteria</taxon>
        <taxon>Hyphomicrobiales</taxon>
        <taxon>Phyllobacteriaceae</taxon>
        <taxon>Aminobacter</taxon>
    </lineage>
</organism>
<evidence type="ECO:0000256" key="9">
    <source>
        <dbReference type="ARBA" id="ARBA00023136"/>
    </source>
</evidence>
<evidence type="ECO:0000313" key="12">
    <source>
        <dbReference type="Proteomes" id="UP000587524"/>
    </source>
</evidence>
<dbReference type="InterPro" id="IPR050388">
    <property type="entry name" value="ABC_Ni/Peptide_Import"/>
</dbReference>
<keyword evidence="4" id="KW-1003">Cell membrane</keyword>
<dbReference type="PROSITE" id="PS00211">
    <property type="entry name" value="ABC_TRANSPORTER_1"/>
    <property type="match status" value="1"/>
</dbReference>
<dbReference type="Pfam" id="PF08352">
    <property type="entry name" value="oligo_HPY"/>
    <property type="match status" value="1"/>
</dbReference>
<evidence type="ECO:0000256" key="6">
    <source>
        <dbReference type="ARBA" id="ARBA00022741"/>
    </source>
</evidence>
<keyword evidence="12" id="KW-1185">Reference proteome</keyword>
<proteinExistence type="inferred from homology"/>
<keyword evidence="9" id="KW-0472">Membrane</keyword>
<reference evidence="11 12" key="1">
    <citation type="submission" date="2020-08" db="EMBL/GenBank/DDBJ databases">
        <title>Genomic Encyclopedia of Type Strains, Phase IV (KMG-IV): sequencing the most valuable type-strain genomes for metagenomic binning, comparative biology and taxonomic classification.</title>
        <authorList>
            <person name="Goeker M."/>
        </authorList>
    </citation>
    <scope>NUCLEOTIDE SEQUENCE [LARGE SCALE GENOMIC DNA]</scope>
    <source>
        <strain evidence="11 12">DSM 17455</strain>
    </source>
</reference>
<evidence type="ECO:0000256" key="3">
    <source>
        <dbReference type="ARBA" id="ARBA00022448"/>
    </source>
</evidence>
<evidence type="ECO:0000256" key="5">
    <source>
        <dbReference type="ARBA" id="ARBA00022519"/>
    </source>
</evidence>
<dbReference type="InterPro" id="IPR013563">
    <property type="entry name" value="Oligopep_ABC_C"/>
</dbReference>
<feature type="domain" description="ABC transporter" evidence="10">
    <location>
        <begin position="8"/>
        <end position="267"/>
    </location>
</feature>
<evidence type="ECO:0000259" key="10">
    <source>
        <dbReference type="PROSITE" id="PS50893"/>
    </source>
</evidence>
<dbReference type="NCBIfam" id="TIGR01727">
    <property type="entry name" value="oligo_HPY"/>
    <property type="match status" value="1"/>
</dbReference>
<gene>
    <name evidence="11" type="ORF">HNQ97_005747</name>
</gene>
<evidence type="ECO:0000256" key="4">
    <source>
        <dbReference type="ARBA" id="ARBA00022475"/>
    </source>
</evidence>
<dbReference type="Gene3D" id="3.40.50.300">
    <property type="entry name" value="P-loop containing nucleotide triphosphate hydrolases"/>
    <property type="match status" value="1"/>
</dbReference>
<dbReference type="Proteomes" id="UP000587524">
    <property type="component" value="Unassembled WGS sequence"/>
</dbReference>
<dbReference type="SMART" id="SM00382">
    <property type="entry name" value="AAA"/>
    <property type="match status" value="1"/>
</dbReference>
<dbReference type="InterPro" id="IPR027417">
    <property type="entry name" value="P-loop_NTPase"/>
</dbReference>
<keyword evidence="8" id="KW-1278">Translocase</keyword>
<evidence type="ECO:0000256" key="7">
    <source>
        <dbReference type="ARBA" id="ARBA00022840"/>
    </source>
</evidence>
<accession>A0ABR6CFA1</accession>
<sequence>MKDTLPLLSVRNLQLVIPTDEGTAKILDRVTFEVAEGEVVGLVGESGCGKSTLIKAILGILPNQAEIVSGEIKFGGLDLLGSATRRTWHAAKDIGFIPQDPFTALNPVFKVGVQMMEILRWSGLPGEPPGYIGGNTRQRHREHLIKMLKAVQIPDPEDAFERYPHQFSGGQRQRILIASALSSRPKLIVADEPTTALDVTTQREILILLRELIEDDKTSMLLVTHDFGVVAQMCDSVSVMYAGQTMENGTAKDIIHTPIHPYTKRLLACHPELSDEIVGIPGTVPSPIFAPPGCRFGPRCTSCRPACSEQRPPLMKPVGGQRDVACVLLDQGVRV</sequence>
<keyword evidence="6" id="KW-0547">Nucleotide-binding</keyword>
<dbReference type="PANTHER" id="PTHR43297">
    <property type="entry name" value="OLIGOPEPTIDE TRANSPORT ATP-BINDING PROTEIN APPD"/>
    <property type="match status" value="1"/>
</dbReference>
<evidence type="ECO:0000256" key="8">
    <source>
        <dbReference type="ARBA" id="ARBA00022967"/>
    </source>
</evidence>
<keyword evidence="3" id="KW-0813">Transport</keyword>
<keyword evidence="7 11" id="KW-0067">ATP-binding</keyword>
<name>A0ABR6CFA1_9HYPH</name>
<evidence type="ECO:0000256" key="1">
    <source>
        <dbReference type="ARBA" id="ARBA00004417"/>
    </source>
</evidence>
<dbReference type="CDD" id="cd03257">
    <property type="entry name" value="ABC_NikE_OppD_transporters"/>
    <property type="match status" value="1"/>
</dbReference>
<dbReference type="GO" id="GO:0005524">
    <property type="term" value="F:ATP binding"/>
    <property type="evidence" value="ECO:0007669"/>
    <property type="project" value="UniProtKB-KW"/>
</dbReference>
<dbReference type="SUPFAM" id="SSF52540">
    <property type="entry name" value="P-loop containing nucleoside triphosphate hydrolases"/>
    <property type="match status" value="1"/>
</dbReference>
<comment type="similarity">
    <text evidence="2">Belongs to the ABC transporter superfamily.</text>
</comment>
<dbReference type="InterPro" id="IPR003439">
    <property type="entry name" value="ABC_transporter-like_ATP-bd"/>
</dbReference>